<dbReference type="InterPro" id="IPR004088">
    <property type="entry name" value="KH_dom_type_1"/>
</dbReference>
<dbReference type="SUPFAM" id="SSF54791">
    <property type="entry name" value="Eukaryotic type KH-domain (KH-domain type I)"/>
    <property type="match status" value="3"/>
</dbReference>
<organism evidence="4 5">
    <name type="scientific">Cymbomonas tetramitiformis</name>
    <dbReference type="NCBI Taxonomy" id="36881"/>
    <lineage>
        <taxon>Eukaryota</taxon>
        <taxon>Viridiplantae</taxon>
        <taxon>Chlorophyta</taxon>
        <taxon>Pyramimonadophyceae</taxon>
        <taxon>Pyramimonadales</taxon>
        <taxon>Pyramimonadaceae</taxon>
        <taxon>Cymbomonas</taxon>
    </lineage>
</organism>
<dbReference type="Gene3D" id="3.30.1370.10">
    <property type="entry name" value="K Homology domain, type 1"/>
    <property type="match status" value="3"/>
</dbReference>
<proteinExistence type="predicted"/>
<gene>
    <name evidence="4" type="ORF">CYMTET_43793</name>
</gene>
<dbReference type="Proteomes" id="UP001190700">
    <property type="component" value="Unassembled WGS sequence"/>
</dbReference>
<dbReference type="SMART" id="SM00322">
    <property type="entry name" value="KH"/>
    <property type="match status" value="3"/>
</dbReference>
<evidence type="ECO:0000313" key="4">
    <source>
        <dbReference type="EMBL" id="KAK3246674.1"/>
    </source>
</evidence>
<dbReference type="CDD" id="cd00105">
    <property type="entry name" value="KH-I"/>
    <property type="match status" value="1"/>
</dbReference>
<dbReference type="GO" id="GO:0003723">
    <property type="term" value="F:RNA binding"/>
    <property type="evidence" value="ECO:0007669"/>
    <property type="project" value="UniProtKB-UniRule"/>
</dbReference>
<reference evidence="4 5" key="1">
    <citation type="journal article" date="2015" name="Genome Biol. Evol.">
        <title>Comparative Genomics of a Bacterivorous Green Alga Reveals Evolutionary Causalities and Consequences of Phago-Mixotrophic Mode of Nutrition.</title>
        <authorList>
            <person name="Burns J.A."/>
            <person name="Paasch A."/>
            <person name="Narechania A."/>
            <person name="Kim E."/>
        </authorList>
    </citation>
    <scope>NUCLEOTIDE SEQUENCE [LARGE SCALE GENOMIC DNA]</scope>
    <source>
        <strain evidence="4 5">PLY_AMNH</strain>
    </source>
</reference>
<evidence type="ECO:0000259" key="3">
    <source>
        <dbReference type="SMART" id="SM00322"/>
    </source>
</evidence>
<dbReference type="Pfam" id="PF00013">
    <property type="entry name" value="KH_1"/>
    <property type="match status" value="3"/>
</dbReference>
<protein>
    <recommendedName>
        <fullName evidence="3">K Homology domain-containing protein</fullName>
    </recommendedName>
</protein>
<feature type="domain" description="K Homology" evidence="3">
    <location>
        <begin position="191"/>
        <end position="260"/>
    </location>
</feature>
<sequence>MAEIEQEIKLPASKAGRIVGKGGKTLKEITRQTGAKLDLSRDEVQGDGGLTRALKLRGSSNAIAMACELIDQIMNSSASLESFGVSNNSGQGQQQAFSPPLARFDQVHQLPPPVPFQPAPVIDFHTAKMQMEALLQMHPSLATLVPSMVPQSSLFQSPQMPYMLPPPLSQPMIPAIPNAKRKRVSNGEEEQAPSCIILVPISAVGGLIGKAGSGLKQLSAESGARLSVERDEVLGERMVTVVGNESAQMQCVQSICGILQPKAGETLNLKFLIPDTITGAIVGKKGVGLAAFKKDFGVGVELPREDYQGHRVLSVTGVVEGLQAASAHIIHTLGAPPLPR</sequence>
<keyword evidence="1" id="KW-0677">Repeat</keyword>
<keyword evidence="2" id="KW-0694">RNA-binding</keyword>
<comment type="caution">
    <text evidence="4">The sequence shown here is derived from an EMBL/GenBank/DDBJ whole genome shotgun (WGS) entry which is preliminary data.</text>
</comment>
<evidence type="ECO:0000256" key="2">
    <source>
        <dbReference type="PROSITE-ProRule" id="PRU00117"/>
    </source>
</evidence>
<dbReference type="PROSITE" id="PS50084">
    <property type="entry name" value="KH_TYPE_1"/>
    <property type="match status" value="3"/>
</dbReference>
<dbReference type="InterPro" id="IPR004087">
    <property type="entry name" value="KH_dom"/>
</dbReference>
<accession>A0AAE0C2L1</accession>
<feature type="domain" description="K Homology" evidence="3">
    <location>
        <begin position="2"/>
        <end position="75"/>
    </location>
</feature>
<evidence type="ECO:0000256" key="1">
    <source>
        <dbReference type="ARBA" id="ARBA00022737"/>
    </source>
</evidence>
<feature type="domain" description="K Homology" evidence="3">
    <location>
        <begin position="265"/>
        <end position="334"/>
    </location>
</feature>
<dbReference type="InterPro" id="IPR036612">
    <property type="entry name" value="KH_dom_type_1_sf"/>
</dbReference>
<dbReference type="AlphaFoldDB" id="A0AAE0C2L1"/>
<evidence type="ECO:0000313" key="5">
    <source>
        <dbReference type="Proteomes" id="UP001190700"/>
    </source>
</evidence>
<name>A0AAE0C2L1_9CHLO</name>
<dbReference type="PANTHER" id="PTHR10288">
    <property type="entry name" value="KH DOMAIN CONTAINING RNA BINDING PROTEIN"/>
    <property type="match status" value="1"/>
</dbReference>
<dbReference type="EMBL" id="LGRX02029573">
    <property type="protein sequence ID" value="KAK3246674.1"/>
    <property type="molecule type" value="Genomic_DNA"/>
</dbReference>
<keyword evidence="5" id="KW-1185">Reference proteome</keyword>